<comment type="caution">
    <text evidence="3">The sequence shown here is derived from an EMBL/GenBank/DDBJ whole genome shotgun (WGS) entry which is preliminary data.</text>
</comment>
<dbReference type="InterPro" id="IPR013424">
    <property type="entry name" value="Ice-binding_C"/>
</dbReference>
<reference evidence="3 4" key="1">
    <citation type="submission" date="2019-11" db="EMBL/GenBank/DDBJ databases">
        <title>Novel species isolated from a subtropical stream in China.</title>
        <authorList>
            <person name="Lu H."/>
        </authorList>
    </citation>
    <scope>NUCLEOTIDE SEQUENCE [LARGE SCALE GENOMIC DNA]</scope>
    <source>
        <strain evidence="3 4">FT26W</strain>
    </source>
</reference>
<gene>
    <name evidence="3" type="ORF">GJ698_19420</name>
</gene>
<dbReference type="Pfam" id="PF07589">
    <property type="entry name" value="PEP-CTERM"/>
    <property type="match status" value="1"/>
</dbReference>
<dbReference type="NCBIfam" id="TIGR02595">
    <property type="entry name" value="PEP_CTERM"/>
    <property type="match status" value="1"/>
</dbReference>
<sequence>MKKYTSFLIGLVLAAASVFASAADFERTSNITLIDGTSGFGPLSSFSDGSLNKTFSDLFYFSVPSLSNADSNISSISFSDTTGIDFSHFDLYKVGSSVAAASGSLDADSGLWFLTGTNLTAGSYYFKVQGTITTNDAVTYSGNLLVSAVPEAETYAMLLAGLGLVGFVARRRKTIA</sequence>
<evidence type="ECO:0000259" key="2">
    <source>
        <dbReference type="Pfam" id="PF07589"/>
    </source>
</evidence>
<accession>A0A844DCR2</accession>
<evidence type="ECO:0000313" key="4">
    <source>
        <dbReference type="Proteomes" id="UP000439986"/>
    </source>
</evidence>
<keyword evidence="4" id="KW-1185">Reference proteome</keyword>
<dbReference type="NCBIfam" id="NF038126">
    <property type="entry name" value="PEP_CTERM_FxDxF"/>
    <property type="match status" value="1"/>
</dbReference>
<evidence type="ECO:0000256" key="1">
    <source>
        <dbReference type="SAM" id="SignalP"/>
    </source>
</evidence>
<dbReference type="EMBL" id="WKJL01000015">
    <property type="protein sequence ID" value="MRW86246.1"/>
    <property type="molecule type" value="Genomic_DNA"/>
</dbReference>
<feature type="chain" id="PRO_5032502859" evidence="1">
    <location>
        <begin position="23"/>
        <end position="176"/>
    </location>
</feature>
<dbReference type="Proteomes" id="UP000439986">
    <property type="component" value="Unassembled WGS sequence"/>
</dbReference>
<dbReference type="RefSeq" id="WP_154359510.1">
    <property type="nucleotide sequence ID" value="NZ_WKJL01000015.1"/>
</dbReference>
<feature type="signal peptide" evidence="1">
    <location>
        <begin position="1"/>
        <end position="22"/>
    </location>
</feature>
<feature type="domain" description="Ice-binding protein C-terminal" evidence="2">
    <location>
        <begin position="148"/>
        <end position="172"/>
    </location>
</feature>
<protein>
    <submittedName>
        <fullName evidence="3">PEP-CTERM sorting domain-containing protein</fullName>
    </submittedName>
</protein>
<dbReference type="AlphaFoldDB" id="A0A844DCR2"/>
<keyword evidence="1" id="KW-0732">Signal</keyword>
<proteinExistence type="predicted"/>
<organism evidence="3 4">
    <name type="scientific">Duganella aquatilis</name>
    <dbReference type="NCBI Taxonomy" id="2666082"/>
    <lineage>
        <taxon>Bacteria</taxon>
        <taxon>Pseudomonadati</taxon>
        <taxon>Pseudomonadota</taxon>
        <taxon>Betaproteobacteria</taxon>
        <taxon>Burkholderiales</taxon>
        <taxon>Oxalobacteraceae</taxon>
        <taxon>Telluria group</taxon>
        <taxon>Duganella</taxon>
    </lineage>
</organism>
<name>A0A844DCR2_9BURK</name>
<evidence type="ECO:0000313" key="3">
    <source>
        <dbReference type="EMBL" id="MRW86246.1"/>
    </source>
</evidence>